<sequence>MKQYNYKLIYETRRVPYTSRAASRPVRRVTVKTAAEVSAFSSTWLQVRRAEEKPGLFAISPLPRRQTRKKTWEIYSRAAFKQVMVRRR</sequence>
<reference evidence="1" key="1">
    <citation type="submission" date="2023-08" db="EMBL/GenBank/DDBJ databases">
        <title>Chromosome-level Genome Assembly of mud carp (Cirrhinus molitorella).</title>
        <authorList>
            <person name="Liu H."/>
        </authorList>
    </citation>
    <scope>NUCLEOTIDE SEQUENCE</scope>
    <source>
        <strain evidence="1">Prfri</strain>
        <tissue evidence="1">Muscle</tissue>
    </source>
</reference>
<comment type="caution">
    <text evidence="1">The sequence shown here is derived from an EMBL/GenBank/DDBJ whole genome shotgun (WGS) entry which is preliminary data.</text>
</comment>
<dbReference type="AlphaFoldDB" id="A0AA88TVU7"/>
<name>A0AA88TVU7_9TELE</name>
<accession>A0AA88TVU7</accession>
<organism evidence="1 2">
    <name type="scientific">Cirrhinus molitorella</name>
    <name type="common">mud carp</name>
    <dbReference type="NCBI Taxonomy" id="172907"/>
    <lineage>
        <taxon>Eukaryota</taxon>
        <taxon>Metazoa</taxon>
        <taxon>Chordata</taxon>
        <taxon>Craniata</taxon>
        <taxon>Vertebrata</taxon>
        <taxon>Euteleostomi</taxon>
        <taxon>Actinopterygii</taxon>
        <taxon>Neopterygii</taxon>
        <taxon>Teleostei</taxon>
        <taxon>Ostariophysi</taxon>
        <taxon>Cypriniformes</taxon>
        <taxon>Cyprinidae</taxon>
        <taxon>Labeoninae</taxon>
        <taxon>Labeonini</taxon>
        <taxon>Cirrhinus</taxon>
    </lineage>
</organism>
<evidence type="ECO:0000313" key="1">
    <source>
        <dbReference type="EMBL" id="KAK2906940.1"/>
    </source>
</evidence>
<proteinExistence type="predicted"/>
<gene>
    <name evidence="1" type="ORF">Q8A67_005925</name>
</gene>
<protein>
    <submittedName>
        <fullName evidence="1">Uncharacterized protein</fullName>
    </submittedName>
</protein>
<evidence type="ECO:0000313" key="2">
    <source>
        <dbReference type="Proteomes" id="UP001187343"/>
    </source>
</evidence>
<dbReference type="Proteomes" id="UP001187343">
    <property type="component" value="Unassembled WGS sequence"/>
</dbReference>
<keyword evidence="2" id="KW-1185">Reference proteome</keyword>
<dbReference type="EMBL" id="JAUYZG010000005">
    <property type="protein sequence ID" value="KAK2906940.1"/>
    <property type="molecule type" value="Genomic_DNA"/>
</dbReference>